<dbReference type="AlphaFoldDB" id="A0A7R9CH39"/>
<organism evidence="1">
    <name type="scientific">Timema poppense</name>
    <name type="common">Walking stick</name>
    <dbReference type="NCBI Taxonomy" id="170557"/>
    <lineage>
        <taxon>Eukaryota</taxon>
        <taxon>Metazoa</taxon>
        <taxon>Ecdysozoa</taxon>
        <taxon>Arthropoda</taxon>
        <taxon>Hexapoda</taxon>
        <taxon>Insecta</taxon>
        <taxon>Pterygota</taxon>
        <taxon>Neoptera</taxon>
        <taxon>Polyneoptera</taxon>
        <taxon>Phasmatodea</taxon>
        <taxon>Timematodea</taxon>
        <taxon>Timematoidea</taxon>
        <taxon>Timematidae</taxon>
        <taxon>Timema</taxon>
    </lineage>
</organism>
<evidence type="ECO:0000313" key="1">
    <source>
        <dbReference type="EMBL" id="CAD7395221.1"/>
    </source>
</evidence>
<name>A0A7R9CH39_TIMPO</name>
<gene>
    <name evidence="1" type="ORF">TPSB3V08_LOCUS83</name>
</gene>
<dbReference type="EMBL" id="OD000019">
    <property type="protein sequence ID" value="CAD7395221.1"/>
    <property type="molecule type" value="Genomic_DNA"/>
</dbReference>
<proteinExistence type="predicted"/>
<protein>
    <submittedName>
        <fullName evidence="1">Uncharacterized protein</fullName>
    </submittedName>
</protein>
<reference evidence="1" key="1">
    <citation type="submission" date="2020-11" db="EMBL/GenBank/DDBJ databases">
        <authorList>
            <person name="Tran Van P."/>
        </authorList>
    </citation>
    <scope>NUCLEOTIDE SEQUENCE</scope>
</reference>
<accession>A0A7R9CH39</accession>
<sequence length="445" mass="50004">MSNTFYIIFQLQRNSLLLHKKCRAVLFQGIKVFSPIGLVIHQRDRLEHMDVGFELSLYSRQDISGGLQEIKPLVIKCFWSLSSWRLGKSDNAGLGINERKRNVQKRLAKQNSSSRARFPLIYKYSTFGGRGEGDLKQSYLGPRMNTRSTLFTRNGLMLYKQNQCLRIVMDTLWYVCNVTLHRDFEIHTIKEQFWKLVQSFDRLPGVTNPLIQRLGNYVIDPNGCRRRPRALLGKERRKEYLVLSTVSPVGSIAPLLLETLVALTFVLCYVNNNNGLVTITKYYLVSKFHLATMNTFYCKEGGGGECYPGVNKSEVGLRGGKCGHSARFGDYMGFRTLDSEGRCAGGGFRRAQGTGFLTVLEHLRVSIRPLEKPPPVHPTEIRTSISPSSAIELNTTSALANYATEAGFQGMYMFGGGLGGCTKQKKEGKQFGIEPPADVLTRSKL</sequence>